<dbReference type="InterPro" id="IPR002303">
    <property type="entry name" value="Valyl-tRNA_ligase"/>
</dbReference>
<evidence type="ECO:0000256" key="11">
    <source>
        <dbReference type="ARBA" id="ARBA00047552"/>
    </source>
</evidence>
<protein>
    <recommendedName>
        <fullName evidence="3">valine--tRNA ligase</fullName>
        <ecNumber evidence="3">6.1.1.9</ecNumber>
    </recommendedName>
    <alternativeName>
        <fullName evidence="10">Valyl-tRNA synthetase</fullName>
    </alternativeName>
</protein>
<accession>A0A087SZQ1</accession>
<evidence type="ECO:0000256" key="8">
    <source>
        <dbReference type="ARBA" id="ARBA00022917"/>
    </source>
</evidence>
<dbReference type="GO" id="GO:0004832">
    <property type="term" value="F:valine-tRNA ligase activity"/>
    <property type="evidence" value="ECO:0007669"/>
    <property type="project" value="UniProtKB-EC"/>
</dbReference>
<keyword evidence="6 12" id="KW-0547">Nucleotide-binding</keyword>
<dbReference type="GO" id="GO:0006438">
    <property type="term" value="P:valyl-tRNA aminoacylation"/>
    <property type="evidence" value="ECO:0007669"/>
    <property type="project" value="InterPro"/>
</dbReference>
<name>A0A087SZQ1_STEMI</name>
<dbReference type="InterPro" id="IPR001412">
    <property type="entry name" value="aa-tRNA-synth_I_CS"/>
</dbReference>
<feature type="non-terminal residue" evidence="14">
    <location>
        <position position="641"/>
    </location>
</feature>
<dbReference type="FunFam" id="3.40.50.620:FF:000078">
    <property type="entry name" value="Valine--tRNA ligase, mitochondrial"/>
    <property type="match status" value="1"/>
</dbReference>
<dbReference type="GO" id="GO:0002161">
    <property type="term" value="F:aminoacyl-tRNA deacylase activity"/>
    <property type="evidence" value="ECO:0007669"/>
    <property type="project" value="InterPro"/>
</dbReference>
<dbReference type="OMA" id="NSELCIC"/>
<keyword evidence="4" id="KW-0963">Cytoplasm</keyword>
<dbReference type="NCBIfam" id="TIGR00422">
    <property type="entry name" value="valS"/>
    <property type="match status" value="1"/>
</dbReference>
<gene>
    <name evidence="14" type="ORF">X975_01728</name>
</gene>
<evidence type="ECO:0000256" key="10">
    <source>
        <dbReference type="ARBA" id="ARBA00029936"/>
    </source>
</evidence>
<organism evidence="14 15">
    <name type="scientific">Stegodyphus mimosarum</name>
    <name type="common">African social velvet spider</name>
    <dbReference type="NCBI Taxonomy" id="407821"/>
    <lineage>
        <taxon>Eukaryota</taxon>
        <taxon>Metazoa</taxon>
        <taxon>Ecdysozoa</taxon>
        <taxon>Arthropoda</taxon>
        <taxon>Chelicerata</taxon>
        <taxon>Arachnida</taxon>
        <taxon>Araneae</taxon>
        <taxon>Araneomorphae</taxon>
        <taxon>Entelegynae</taxon>
        <taxon>Eresoidea</taxon>
        <taxon>Eresidae</taxon>
        <taxon>Stegodyphus</taxon>
    </lineage>
</organism>
<keyword evidence="7 12" id="KW-0067">ATP-binding</keyword>
<evidence type="ECO:0000256" key="4">
    <source>
        <dbReference type="ARBA" id="ARBA00022490"/>
    </source>
</evidence>
<dbReference type="CDD" id="cd00817">
    <property type="entry name" value="ValRS_core"/>
    <property type="match status" value="1"/>
</dbReference>
<dbReference type="GO" id="GO:0005524">
    <property type="term" value="F:ATP binding"/>
    <property type="evidence" value="ECO:0007669"/>
    <property type="project" value="UniProtKB-KW"/>
</dbReference>
<dbReference type="AlphaFoldDB" id="A0A087SZQ1"/>
<evidence type="ECO:0000256" key="3">
    <source>
        <dbReference type="ARBA" id="ARBA00013169"/>
    </source>
</evidence>
<evidence type="ECO:0000256" key="7">
    <source>
        <dbReference type="ARBA" id="ARBA00022840"/>
    </source>
</evidence>
<dbReference type="OrthoDB" id="629407at2759"/>
<comment type="subcellular location">
    <subcellularLocation>
        <location evidence="1">Cytoplasm</location>
    </subcellularLocation>
</comment>
<keyword evidence="8 12" id="KW-0648">Protein biosynthesis</keyword>
<evidence type="ECO:0000256" key="12">
    <source>
        <dbReference type="RuleBase" id="RU363035"/>
    </source>
</evidence>
<feature type="domain" description="Aminoacyl-tRNA synthetase class Ia" evidence="13">
    <location>
        <begin position="72"/>
        <end position="634"/>
    </location>
</feature>
<dbReference type="PANTHER" id="PTHR11946">
    <property type="entry name" value="VALYL-TRNA SYNTHETASES"/>
    <property type="match status" value="1"/>
</dbReference>
<dbReference type="GO" id="GO:0005829">
    <property type="term" value="C:cytosol"/>
    <property type="evidence" value="ECO:0007669"/>
    <property type="project" value="TreeGrafter"/>
</dbReference>
<comment type="catalytic activity">
    <reaction evidence="11">
        <text>tRNA(Val) + L-valine + ATP = L-valyl-tRNA(Val) + AMP + diphosphate</text>
        <dbReference type="Rhea" id="RHEA:10704"/>
        <dbReference type="Rhea" id="RHEA-COMP:9672"/>
        <dbReference type="Rhea" id="RHEA-COMP:9708"/>
        <dbReference type="ChEBI" id="CHEBI:30616"/>
        <dbReference type="ChEBI" id="CHEBI:33019"/>
        <dbReference type="ChEBI" id="CHEBI:57762"/>
        <dbReference type="ChEBI" id="CHEBI:78442"/>
        <dbReference type="ChEBI" id="CHEBI:78537"/>
        <dbReference type="ChEBI" id="CHEBI:456215"/>
        <dbReference type="EC" id="6.1.1.9"/>
    </reaction>
</comment>
<evidence type="ECO:0000256" key="1">
    <source>
        <dbReference type="ARBA" id="ARBA00004496"/>
    </source>
</evidence>
<dbReference type="NCBIfam" id="NF004349">
    <property type="entry name" value="PRK05729.1"/>
    <property type="match status" value="1"/>
</dbReference>
<dbReference type="PRINTS" id="PR00986">
    <property type="entry name" value="TRNASYNTHVAL"/>
</dbReference>
<dbReference type="InterPro" id="IPR014729">
    <property type="entry name" value="Rossmann-like_a/b/a_fold"/>
</dbReference>
<evidence type="ECO:0000259" key="13">
    <source>
        <dbReference type="Pfam" id="PF00133"/>
    </source>
</evidence>
<evidence type="ECO:0000256" key="6">
    <source>
        <dbReference type="ARBA" id="ARBA00022741"/>
    </source>
</evidence>
<dbReference type="STRING" id="407821.A0A087SZQ1"/>
<keyword evidence="15" id="KW-1185">Reference proteome</keyword>
<dbReference type="SUPFAM" id="SSF52374">
    <property type="entry name" value="Nucleotidylyl transferase"/>
    <property type="match status" value="1"/>
</dbReference>
<dbReference type="InterPro" id="IPR009008">
    <property type="entry name" value="Val/Leu/Ile-tRNA-synth_edit"/>
</dbReference>
<dbReference type="EC" id="6.1.1.9" evidence="3"/>
<evidence type="ECO:0000256" key="9">
    <source>
        <dbReference type="ARBA" id="ARBA00023146"/>
    </source>
</evidence>
<dbReference type="FunFam" id="3.40.50.620:FF:000020">
    <property type="entry name" value="Valine--tRNA ligase, mitochondrial"/>
    <property type="match status" value="1"/>
</dbReference>
<keyword evidence="5 12" id="KW-0436">Ligase</keyword>
<dbReference type="EMBL" id="KK112707">
    <property type="protein sequence ID" value="KFM58340.1"/>
    <property type="molecule type" value="Genomic_DNA"/>
</dbReference>
<dbReference type="PROSITE" id="PS00178">
    <property type="entry name" value="AA_TRNA_LIGASE_I"/>
    <property type="match status" value="1"/>
</dbReference>
<dbReference type="Gene3D" id="3.40.50.620">
    <property type="entry name" value="HUPs"/>
    <property type="match status" value="2"/>
</dbReference>
<evidence type="ECO:0000313" key="14">
    <source>
        <dbReference type="EMBL" id="KFM58340.1"/>
    </source>
</evidence>
<comment type="similarity">
    <text evidence="2 12">Belongs to the class-I aminoacyl-tRNA synthetase family.</text>
</comment>
<evidence type="ECO:0000256" key="2">
    <source>
        <dbReference type="ARBA" id="ARBA00005594"/>
    </source>
</evidence>
<reference evidence="14 15" key="1">
    <citation type="submission" date="2013-11" db="EMBL/GenBank/DDBJ databases">
        <title>Genome sequencing of Stegodyphus mimosarum.</title>
        <authorList>
            <person name="Bechsgaard J."/>
        </authorList>
    </citation>
    <scope>NUCLEOTIDE SEQUENCE [LARGE SCALE GENOMIC DNA]</scope>
</reference>
<dbReference type="Proteomes" id="UP000054359">
    <property type="component" value="Unassembled WGS sequence"/>
</dbReference>
<dbReference type="PANTHER" id="PTHR11946:SF109">
    <property type="entry name" value="VALINE--TRNA LIGASE"/>
    <property type="match status" value="1"/>
</dbReference>
<evidence type="ECO:0000256" key="5">
    <source>
        <dbReference type="ARBA" id="ARBA00022598"/>
    </source>
</evidence>
<dbReference type="SUPFAM" id="SSF50677">
    <property type="entry name" value="ValRS/IleRS/LeuRS editing domain"/>
    <property type="match status" value="1"/>
</dbReference>
<sequence length="641" mass="74048">MMFCFCISKYLCAVPRRSYYALTKPYHPLCYGSHSCLSSISFETCESKQILKKDVSGSYPLAYEPKEVEKGWYEWWEQNDFFHSESIPKYQKKDEYPVFSFVLPPPNVTGNLHIGHTLTATIQDCIARWYRMKGYKVHWIPGYDHGGIATQRIVEKKILKEKKLTKQEIGKEDFIKELNEWKTVTQKNIEIQLKKLGSSLDFRTSCFTMDENASKAVKKVFIELYEKNLIYRKEKLVNWSSEIRSVISDIEVDHLEVPGKTIKRIPGLSEPVVLGLLDFFYYPVLDSDEKILVATTRLETMLGDSALAVNPEDTRYSHLIGKYVKHPYTGDSLPIISDKSINKDFGTGVMKITPGHDFHDFELGEKHKLKILNILSDNGTINQDVENFKGKHRLIVRDLLRKDLKAKGLYKESKSHAMSIPFCSRTGDVVEPRLKEQWYLNCTEMGEKAVEVVKQGKLHFIPEHHEKVWFEWFKHLKDWCISRQLWWGHRIPAYKIFSPNSQVNLHWVAAGCHEEAIQKASEKFNLNPSEITAVQDDDVLDTWFSSALYPLIALGWPSKENALEKLYPLTLMETGFDILFFWVARMVMLGQQITGKLPFHEVLLHGMVCDSRGTKMTKSLGNTLDPLDVIKGISLEDMLKR</sequence>
<dbReference type="InterPro" id="IPR002300">
    <property type="entry name" value="aa-tRNA-synth_Ia"/>
</dbReference>
<keyword evidence="9 12" id="KW-0030">Aminoacyl-tRNA synthetase</keyword>
<proteinExistence type="inferred from homology"/>
<evidence type="ECO:0000313" key="15">
    <source>
        <dbReference type="Proteomes" id="UP000054359"/>
    </source>
</evidence>
<dbReference type="Pfam" id="PF00133">
    <property type="entry name" value="tRNA-synt_1"/>
    <property type="match status" value="1"/>
</dbReference>